<keyword evidence="3" id="KW-1185">Reference proteome</keyword>
<dbReference type="InterPro" id="IPR019284">
    <property type="entry name" value="RP532"/>
</dbReference>
<dbReference type="RefSeq" id="WP_176699399.1">
    <property type="nucleotide sequence ID" value="NZ_FBYC01000004.1"/>
</dbReference>
<comment type="caution">
    <text evidence="2">The sequence shown here is derived from an EMBL/GenBank/DDBJ whole genome shotgun (WGS) entry which is preliminary data.</text>
</comment>
<evidence type="ECO:0000313" key="3">
    <source>
        <dbReference type="Proteomes" id="UP000182045"/>
    </source>
</evidence>
<sequence length="154" mass="16620">MRENESGSDQQKSDEHEKGTVTSAEPQGDDVDLSEVNSLETEEADEIRSIVQSAMYAGPLPPPQMLHQYEAVLPGMADRIMSMAEKEQAIRSRDNGWLVFNDFARVFGSVVVSLGLVGGAIYCAVIGQPAVAIAFAASGLVPQIVKYFNGKKDT</sequence>
<dbReference type="EMBL" id="FBYC01000004">
    <property type="protein sequence ID" value="CUX82854.1"/>
    <property type="molecule type" value="Genomic_DNA"/>
</dbReference>
<protein>
    <submittedName>
        <fullName evidence="2">Uncharacterized membrane protein</fullName>
    </submittedName>
</protein>
<dbReference type="Proteomes" id="UP000182045">
    <property type="component" value="Unassembled WGS sequence"/>
</dbReference>
<dbReference type="Pfam" id="PF10097">
    <property type="entry name" value="DUF2335"/>
    <property type="match status" value="1"/>
</dbReference>
<evidence type="ECO:0000313" key="2">
    <source>
        <dbReference type="EMBL" id="CUX82854.1"/>
    </source>
</evidence>
<feature type="compositionally biased region" description="Basic and acidic residues" evidence="1">
    <location>
        <begin position="1"/>
        <end position="19"/>
    </location>
</feature>
<gene>
    <name evidence="2" type="ORF">Ga0058931_2624</name>
</gene>
<organism evidence="2 3">
    <name type="scientific">Roseibaca calidilacus</name>
    <dbReference type="NCBI Taxonomy" id="1666912"/>
    <lineage>
        <taxon>Bacteria</taxon>
        <taxon>Pseudomonadati</taxon>
        <taxon>Pseudomonadota</taxon>
        <taxon>Alphaproteobacteria</taxon>
        <taxon>Rhodobacterales</taxon>
        <taxon>Paracoccaceae</taxon>
        <taxon>Roseinatronobacter</taxon>
    </lineage>
</organism>
<name>A0ABM9VVW7_9RHOB</name>
<accession>A0ABM9VVW7</accession>
<feature type="region of interest" description="Disordered" evidence="1">
    <location>
        <begin position="1"/>
        <end position="39"/>
    </location>
</feature>
<reference evidence="2 3" key="1">
    <citation type="submission" date="2016-01" db="EMBL/GenBank/DDBJ databases">
        <authorList>
            <person name="Varghese N."/>
        </authorList>
    </citation>
    <scope>NUCLEOTIDE SEQUENCE [LARGE SCALE GENOMIC DNA]</scope>
    <source>
        <strain evidence="2 3">HL-91</strain>
    </source>
</reference>
<evidence type="ECO:0000256" key="1">
    <source>
        <dbReference type="SAM" id="MobiDB-lite"/>
    </source>
</evidence>
<proteinExistence type="predicted"/>